<dbReference type="NCBIfam" id="TIGR01916">
    <property type="entry name" value="F420_cofE"/>
    <property type="match status" value="1"/>
</dbReference>
<dbReference type="InterPro" id="IPR008225">
    <property type="entry name" value="F420-0_g-glutamyl_ligase"/>
</dbReference>
<organism evidence="9">
    <name type="scientific">marine metagenome</name>
    <dbReference type="NCBI Taxonomy" id="408172"/>
    <lineage>
        <taxon>unclassified sequences</taxon>
        <taxon>metagenomes</taxon>
        <taxon>ecological metagenomes</taxon>
    </lineage>
</organism>
<dbReference type="GO" id="GO:0005525">
    <property type="term" value="F:GTP binding"/>
    <property type="evidence" value="ECO:0007669"/>
    <property type="project" value="UniProtKB-KW"/>
</dbReference>
<protein>
    <recommendedName>
        <fullName evidence="8">Coenzyme F420:L-glutamate ligase-like domain-containing protein</fullName>
    </recommendedName>
</protein>
<keyword evidence="2" id="KW-0479">Metal-binding</keyword>
<name>A0A382T9P0_9ZZZZ</name>
<evidence type="ECO:0000256" key="6">
    <source>
        <dbReference type="ARBA" id="ARBA00023134"/>
    </source>
</evidence>
<dbReference type="AlphaFoldDB" id="A0A382T9P0"/>
<keyword evidence="3" id="KW-0547">Nucleotide-binding</keyword>
<evidence type="ECO:0000256" key="4">
    <source>
        <dbReference type="ARBA" id="ARBA00022842"/>
    </source>
</evidence>
<proteinExistence type="predicted"/>
<reference evidence="9" key="1">
    <citation type="submission" date="2018-05" db="EMBL/GenBank/DDBJ databases">
        <authorList>
            <person name="Lanie J.A."/>
            <person name="Ng W.-L."/>
            <person name="Kazmierczak K.M."/>
            <person name="Andrzejewski T.M."/>
            <person name="Davidsen T.M."/>
            <person name="Wayne K.J."/>
            <person name="Tettelin H."/>
            <person name="Glass J.I."/>
            <person name="Rusch D."/>
            <person name="Podicherti R."/>
            <person name="Tsui H.-C.T."/>
            <person name="Winkler M.E."/>
        </authorList>
    </citation>
    <scope>NUCLEOTIDE SEQUENCE</scope>
</reference>
<evidence type="ECO:0000256" key="3">
    <source>
        <dbReference type="ARBA" id="ARBA00022741"/>
    </source>
</evidence>
<feature type="non-terminal residue" evidence="9">
    <location>
        <position position="1"/>
    </location>
</feature>
<dbReference type="Gene3D" id="3.90.1660.10">
    <property type="entry name" value="CofE-like domain"/>
    <property type="match status" value="1"/>
</dbReference>
<evidence type="ECO:0000256" key="2">
    <source>
        <dbReference type="ARBA" id="ARBA00022723"/>
    </source>
</evidence>
<dbReference type="Pfam" id="PF01996">
    <property type="entry name" value="F420_ligase"/>
    <property type="match status" value="1"/>
</dbReference>
<gene>
    <name evidence="9" type="ORF">METZ01_LOCUS370925</name>
</gene>
<feature type="domain" description="Coenzyme F420:L-glutamate ligase-like" evidence="8">
    <location>
        <begin position="2"/>
        <end position="197"/>
    </location>
</feature>
<keyword evidence="5" id="KW-0630">Potassium</keyword>
<accession>A0A382T9P0</accession>
<evidence type="ECO:0000313" key="9">
    <source>
        <dbReference type="EMBL" id="SVD18071.1"/>
    </source>
</evidence>
<keyword evidence="1" id="KW-0436">Ligase</keyword>
<dbReference type="PANTHER" id="PTHR47917:SF1">
    <property type="entry name" value="COENZYME F420:L-GLUTAMATE LIGASE"/>
    <property type="match status" value="1"/>
</dbReference>
<dbReference type="GO" id="GO:0046872">
    <property type="term" value="F:metal ion binding"/>
    <property type="evidence" value="ECO:0007669"/>
    <property type="project" value="UniProtKB-KW"/>
</dbReference>
<keyword evidence="6" id="KW-0342">GTP-binding</keyword>
<dbReference type="PANTHER" id="PTHR47917">
    <property type="match status" value="1"/>
</dbReference>
<evidence type="ECO:0000256" key="7">
    <source>
        <dbReference type="ARBA" id="ARBA00023211"/>
    </source>
</evidence>
<dbReference type="GO" id="GO:0052618">
    <property type="term" value="F:coenzyme F420-0:L-glutamate ligase activity"/>
    <property type="evidence" value="ECO:0007669"/>
    <property type="project" value="TreeGrafter"/>
</dbReference>
<evidence type="ECO:0000256" key="1">
    <source>
        <dbReference type="ARBA" id="ARBA00022598"/>
    </source>
</evidence>
<keyword evidence="7" id="KW-0464">Manganese</keyword>
<dbReference type="Gene3D" id="3.30.1330.100">
    <property type="entry name" value="CofE-like"/>
    <property type="match status" value="1"/>
</dbReference>
<evidence type="ECO:0000259" key="8">
    <source>
        <dbReference type="Pfam" id="PF01996"/>
    </source>
</evidence>
<dbReference type="InterPro" id="IPR002847">
    <property type="entry name" value="F420-0_gamma-glut_ligase-dom"/>
</dbReference>
<evidence type="ECO:0000256" key="5">
    <source>
        <dbReference type="ARBA" id="ARBA00022958"/>
    </source>
</evidence>
<dbReference type="EMBL" id="UINC01134491">
    <property type="protein sequence ID" value="SVD18071.1"/>
    <property type="molecule type" value="Genomic_DNA"/>
</dbReference>
<keyword evidence="4" id="KW-0460">Magnesium</keyword>
<dbReference type="SUPFAM" id="SSF144010">
    <property type="entry name" value="CofE-like"/>
    <property type="match status" value="1"/>
</dbReference>
<sequence>TLCSGDVLVIAQKIVSKSEGRMVDLKDVEPGERAVEFARSTAKDPRLIELVLSESKEVLRAVDELIIVAHRLGIVLANAGIDASNVGPQEPVEQVLLLPKDPDRTAREYRVSLLGETGADVGVIINDSVGRAWRTGTVGLAIGVAGVKALEDHRGKADLFGVSLKVSEEAVADELASAASLVQGQAGEGRPVVLIRGFKQFSDDQSAATLVRPLEQDLFR</sequence>